<protein>
    <submittedName>
        <fullName evidence="1">Uncharacterized protein</fullName>
    </submittedName>
</protein>
<proteinExistence type="predicted"/>
<reference evidence="1" key="1">
    <citation type="submission" date="2022-09" db="EMBL/GenBank/DDBJ databases">
        <title>Aureispira anguillicida sp. nov., isolated from Leptocephalus of Japanese eel Anguilla japonica.</title>
        <authorList>
            <person name="Yuasa K."/>
            <person name="Mekata T."/>
            <person name="Ikunari K."/>
        </authorList>
    </citation>
    <scope>NUCLEOTIDE SEQUENCE</scope>
    <source>
        <strain evidence="1">EL160426</strain>
    </source>
</reference>
<dbReference type="AlphaFoldDB" id="A0A915Y9R5"/>
<dbReference type="EMBL" id="AP026867">
    <property type="protein sequence ID" value="BDS09728.1"/>
    <property type="molecule type" value="Genomic_DNA"/>
</dbReference>
<gene>
    <name evidence="1" type="ORF">AsAng_0004330</name>
</gene>
<evidence type="ECO:0000313" key="1">
    <source>
        <dbReference type="EMBL" id="BDS09728.1"/>
    </source>
</evidence>
<organism evidence="1 2">
    <name type="scientific">Aureispira anguillae</name>
    <dbReference type="NCBI Taxonomy" id="2864201"/>
    <lineage>
        <taxon>Bacteria</taxon>
        <taxon>Pseudomonadati</taxon>
        <taxon>Bacteroidota</taxon>
        <taxon>Saprospiria</taxon>
        <taxon>Saprospirales</taxon>
        <taxon>Saprospiraceae</taxon>
        <taxon>Aureispira</taxon>
    </lineage>
</organism>
<dbReference type="KEGG" id="aup:AsAng_0004330"/>
<accession>A0A915Y9R5</accession>
<evidence type="ECO:0000313" key="2">
    <source>
        <dbReference type="Proteomes" id="UP001060919"/>
    </source>
</evidence>
<keyword evidence="2" id="KW-1185">Reference proteome</keyword>
<sequence length="38" mass="4516">MAEKIGVLSLFLYYMVAVKYKKKSIYCGARKYLFVNYI</sequence>
<name>A0A915Y9R5_9BACT</name>
<dbReference type="Proteomes" id="UP001060919">
    <property type="component" value="Chromosome"/>
</dbReference>